<dbReference type="PROSITE" id="PS50893">
    <property type="entry name" value="ABC_TRANSPORTER_2"/>
    <property type="match status" value="1"/>
</dbReference>
<evidence type="ECO:0000259" key="9">
    <source>
        <dbReference type="PROSITE" id="PS50893"/>
    </source>
</evidence>
<dbReference type="InterPro" id="IPR017871">
    <property type="entry name" value="ABC_transporter-like_CS"/>
</dbReference>
<dbReference type="Proteomes" id="UP000783253">
    <property type="component" value="Unassembled WGS sequence"/>
</dbReference>
<dbReference type="Gene3D" id="1.20.1560.10">
    <property type="entry name" value="ABC transporter type 1, transmembrane domain"/>
    <property type="match status" value="1"/>
</dbReference>
<dbReference type="InterPro" id="IPR003439">
    <property type="entry name" value="ABC_transporter-like_ATP-bd"/>
</dbReference>
<dbReference type="CDD" id="cd03228">
    <property type="entry name" value="ABCC_MRP_Like"/>
    <property type="match status" value="1"/>
</dbReference>
<dbReference type="InterPro" id="IPR036640">
    <property type="entry name" value="ABC1_TM_sf"/>
</dbReference>
<keyword evidence="4 11" id="KW-0067">ATP-binding</keyword>
<keyword evidence="3" id="KW-0547">Nucleotide-binding</keyword>
<keyword evidence="5 8" id="KW-1133">Transmembrane helix</keyword>
<evidence type="ECO:0000256" key="4">
    <source>
        <dbReference type="ARBA" id="ARBA00022840"/>
    </source>
</evidence>
<comment type="subcellular location">
    <subcellularLocation>
        <location evidence="1">Cell membrane</location>
        <topology evidence="1">Multi-pass membrane protein</topology>
    </subcellularLocation>
</comment>
<feature type="transmembrane region" description="Helical" evidence="8">
    <location>
        <begin position="20"/>
        <end position="43"/>
    </location>
</feature>
<dbReference type="SUPFAM" id="SSF52540">
    <property type="entry name" value="P-loop containing nucleoside triphosphate hydrolases"/>
    <property type="match status" value="1"/>
</dbReference>
<keyword evidence="7" id="KW-0175">Coiled coil</keyword>
<evidence type="ECO:0000313" key="12">
    <source>
        <dbReference type="Proteomes" id="UP000783253"/>
    </source>
</evidence>
<dbReference type="PANTHER" id="PTHR24221:SF590">
    <property type="entry name" value="COMPONENT LINKED WITH THE ASSEMBLY OF CYTOCHROME' TRANSPORT TRANSMEMBRANE ATP-BINDING PROTEIN ABC TRANSPORTER CYDD-RELATED"/>
    <property type="match status" value="1"/>
</dbReference>
<dbReference type="GO" id="GO:0005524">
    <property type="term" value="F:ATP binding"/>
    <property type="evidence" value="ECO:0007669"/>
    <property type="project" value="UniProtKB-KW"/>
</dbReference>
<dbReference type="RefSeq" id="WP_221574043.1">
    <property type="nucleotide sequence ID" value="NZ_JAIGNK010000003.1"/>
</dbReference>
<proteinExistence type="predicted"/>
<accession>A0ABS7J011</accession>
<evidence type="ECO:0000256" key="1">
    <source>
        <dbReference type="ARBA" id="ARBA00004651"/>
    </source>
</evidence>
<dbReference type="Gene3D" id="3.40.50.300">
    <property type="entry name" value="P-loop containing nucleotide triphosphate hydrolases"/>
    <property type="match status" value="1"/>
</dbReference>
<evidence type="ECO:0000256" key="3">
    <source>
        <dbReference type="ARBA" id="ARBA00022741"/>
    </source>
</evidence>
<evidence type="ECO:0000256" key="5">
    <source>
        <dbReference type="ARBA" id="ARBA00022989"/>
    </source>
</evidence>
<gene>
    <name evidence="11" type="ORF">K3152_10395</name>
</gene>
<dbReference type="InterPro" id="IPR003593">
    <property type="entry name" value="AAA+_ATPase"/>
</dbReference>
<sequence>MRLPLGDIVSIGTRARFVRLALLSLVAAASEGVGFVLLVPFLAQAGGTGNALPFGLTLPQLPLGALLILFVGLVMLRSVAEVARRLAAQDLQVAVVDGLRMQAVDGLLHARWRWLSGMRQGESEALLITNIDRAGYGVELVARLVRLSLGLLALGLAALAISPAAALTGAAAGALVLLFFTPLRRRARKLGEALSRRHERLHAQLGETLGALRVIKSYGREDRTADEVERELASLRRTERAYVRDSALGLAVLHMGGAMVAAGFAWLALGGLAMPLPILLPLAAIFVRALPLLSEIQASWQGWSHELPALEEALATIRSANEHREDEARGPAVSLSRAIRLDGVSLRHRGERPALGPLDLTIEARQLTVFTGPSGAGKSTLADIAAGLIAPDEGSLNVDDIEITHANRRAWRARVAYVQQEPVLFSGSVRDNLLWAARDASEDQMRRALDEASANFVHSLPEGIDCDLGEGGRALSGGERQRIALARALMLDPDLIILDEATSAIDAASEQAIAAALHTMTETRTVIAIAHRGLLPDIADRVIRLDKGRLAGD</sequence>
<feature type="domain" description="ABC transporter" evidence="9">
    <location>
        <begin position="339"/>
        <end position="553"/>
    </location>
</feature>
<evidence type="ECO:0000259" key="10">
    <source>
        <dbReference type="PROSITE" id="PS50929"/>
    </source>
</evidence>
<feature type="coiled-coil region" evidence="7">
    <location>
        <begin position="218"/>
        <end position="245"/>
    </location>
</feature>
<dbReference type="InterPro" id="IPR039421">
    <property type="entry name" value="Type_1_exporter"/>
</dbReference>
<feature type="transmembrane region" description="Helical" evidence="8">
    <location>
        <begin position="63"/>
        <end position="80"/>
    </location>
</feature>
<dbReference type="EMBL" id="JAIGNK010000003">
    <property type="protein sequence ID" value="MBX7458654.1"/>
    <property type="molecule type" value="Genomic_DNA"/>
</dbReference>
<organism evidence="11 12">
    <name type="scientific">Qipengyuania polymorpha</name>
    <dbReference type="NCBI Taxonomy" id="2867234"/>
    <lineage>
        <taxon>Bacteria</taxon>
        <taxon>Pseudomonadati</taxon>
        <taxon>Pseudomonadota</taxon>
        <taxon>Alphaproteobacteria</taxon>
        <taxon>Sphingomonadales</taxon>
        <taxon>Erythrobacteraceae</taxon>
        <taxon>Qipengyuania</taxon>
    </lineage>
</organism>
<dbReference type="InterPro" id="IPR011527">
    <property type="entry name" value="ABC1_TM_dom"/>
</dbReference>
<evidence type="ECO:0000256" key="7">
    <source>
        <dbReference type="SAM" id="Coils"/>
    </source>
</evidence>
<feature type="transmembrane region" description="Helical" evidence="8">
    <location>
        <begin position="247"/>
        <end position="268"/>
    </location>
</feature>
<dbReference type="SUPFAM" id="SSF90123">
    <property type="entry name" value="ABC transporter transmembrane region"/>
    <property type="match status" value="1"/>
</dbReference>
<feature type="domain" description="ABC transmembrane type-1" evidence="10">
    <location>
        <begin position="20"/>
        <end position="268"/>
    </location>
</feature>
<keyword evidence="12" id="KW-1185">Reference proteome</keyword>
<reference evidence="11 12" key="1">
    <citation type="submission" date="2021-08" db="EMBL/GenBank/DDBJ databases">
        <title>Comparative Genomics Analysis of the Genus Qipengyuania Reveals Extensive Genetic Diversity and Metabolic Versatility, Including the Description of Fifteen Novel Species.</title>
        <authorList>
            <person name="Liu Y."/>
        </authorList>
    </citation>
    <scope>NUCLEOTIDE SEQUENCE [LARGE SCALE GENOMIC DNA]</scope>
    <source>
        <strain evidence="11 12">1NDH17</strain>
    </source>
</reference>
<feature type="transmembrane region" description="Helical" evidence="8">
    <location>
        <begin position="140"/>
        <end position="159"/>
    </location>
</feature>
<evidence type="ECO:0000256" key="2">
    <source>
        <dbReference type="ARBA" id="ARBA00022692"/>
    </source>
</evidence>
<dbReference type="Pfam" id="PF00005">
    <property type="entry name" value="ABC_tran"/>
    <property type="match status" value="1"/>
</dbReference>
<evidence type="ECO:0000313" key="11">
    <source>
        <dbReference type="EMBL" id="MBX7458654.1"/>
    </source>
</evidence>
<comment type="caution">
    <text evidence="11">The sequence shown here is derived from an EMBL/GenBank/DDBJ whole genome shotgun (WGS) entry which is preliminary data.</text>
</comment>
<dbReference type="PROSITE" id="PS50929">
    <property type="entry name" value="ABC_TM1F"/>
    <property type="match status" value="1"/>
</dbReference>
<evidence type="ECO:0000256" key="6">
    <source>
        <dbReference type="ARBA" id="ARBA00023136"/>
    </source>
</evidence>
<dbReference type="InterPro" id="IPR027417">
    <property type="entry name" value="P-loop_NTPase"/>
</dbReference>
<dbReference type="PANTHER" id="PTHR24221">
    <property type="entry name" value="ATP-BINDING CASSETTE SUB-FAMILY B"/>
    <property type="match status" value="1"/>
</dbReference>
<dbReference type="PROSITE" id="PS00211">
    <property type="entry name" value="ABC_TRANSPORTER_1"/>
    <property type="match status" value="1"/>
</dbReference>
<feature type="transmembrane region" description="Helical" evidence="8">
    <location>
        <begin position="165"/>
        <end position="183"/>
    </location>
</feature>
<protein>
    <submittedName>
        <fullName evidence="11">ABC transporter ATP-binding protein/permease</fullName>
    </submittedName>
</protein>
<keyword evidence="2 8" id="KW-0812">Transmembrane</keyword>
<name>A0ABS7J011_9SPHN</name>
<dbReference type="Pfam" id="PF00664">
    <property type="entry name" value="ABC_membrane"/>
    <property type="match status" value="1"/>
</dbReference>
<dbReference type="SMART" id="SM00382">
    <property type="entry name" value="AAA"/>
    <property type="match status" value="1"/>
</dbReference>
<evidence type="ECO:0000256" key="8">
    <source>
        <dbReference type="SAM" id="Phobius"/>
    </source>
</evidence>
<keyword evidence="6 8" id="KW-0472">Membrane</keyword>